<comment type="caution">
    <text evidence="1">The sequence shown here is derived from an EMBL/GenBank/DDBJ whole genome shotgun (WGS) entry which is preliminary data.</text>
</comment>
<reference evidence="2" key="1">
    <citation type="journal article" date="2019" name="Int. J. Syst. Evol. Microbiol.">
        <title>The Global Catalogue of Microorganisms (GCM) 10K type strain sequencing project: providing services to taxonomists for standard genome sequencing and annotation.</title>
        <authorList>
            <consortium name="The Broad Institute Genomics Platform"/>
            <consortium name="The Broad Institute Genome Sequencing Center for Infectious Disease"/>
            <person name="Wu L."/>
            <person name="Ma J."/>
        </authorList>
    </citation>
    <scope>NUCLEOTIDE SEQUENCE [LARGE SCALE GENOMIC DNA]</scope>
    <source>
        <strain evidence="2">KCTC 52237</strain>
    </source>
</reference>
<protein>
    <submittedName>
        <fullName evidence="1">Uncharacterized protein</fullName>
    </submittedName>
</protein>
<organism evidence="1 2">
    <name type="scientific">Cellvibrio fontiphilus</name>
    <dbReference type="NCBI Taxonomy" id="1815559"/>
    <lineage>
        <taxon>Bacteria</taxon>
        <taxon>Pseudomonadati</taxon>
        <taxon>Pseudomonadota</taxon>
        <taxon>Gammaproteobacteria</taxon>
        <taxon>Cellvibrionales</taxon>
        <taxon>Cellvibrionaceae</taxon>
        <taxon>Cellvibrio</taxon>
    </lineage>
</organism>
<dbReference type="EMBL" id="JBHRTF010000003">
    <property type="protein sequence ID" value="MFC3115555.1"/>
    <property type="molecule type" value="Genomic_DNA"/>
</dbReference>
<evidence type="ECO:0000313" key="2">
    <source>
        <dbReference type="Proteomes" id="UP001595555"/>
    </source>
</evidence>
<proteinExistence type="predicted"/>
<keyword evidence="2" id="KW-1185">Reference proteome</keyword>
<dbReference type="Proteomes" id="UP001595555">
    <property type="component" value="Unassembled WGS sequence"/>
</dbReference>
<dbReference type="RefSeq" id="WP_378117955.1">
    <property type="nucleotide sequence ID" value="NZ_JBHRTF010000003.1"/>
</dbReference>
<name>A0ABV7FE53_9GAMM</name>
<evidence type="ECO:0000313" key="1">
    <source>
        <dbReference type="EMBL" id="MFC3115555.1"/>
    </source>
</evidence>
<gene>
    <name evidence="1" type="ORF">ACFODX_08305</name>
</gene>
<sequence>MSDNNEVVPFSEIETSGINLNAAVEQGQKMTALLKSMGIKEATFDSGAYFTHDNESQTSTLAADGIVMQQRAHTTTVTFRNAGSTPEQALEEVKNSGSTQKTLGAFSGTYQQRISQMLADEE</sequence>
<accession>A0ABV7FE53</accession>